<protein>
    <recommendedName>
        <fullName evidence="2">ATP-grasp domain-containing protein</fullName>
    </recommendedName>
</protein>
<evidence type="ECO:0000313" key="3">
    <source>
        <dbReference type="EMBL" id="EDS15357.1"/>
    </source>
</evidence>
<dbReference type="RefSeq" id="WP_005654956.1">
    <property type="nucleotide sequence ID" value="NZ_CP102262.1"/>
</dbReference>
<dbReference type="EMBL" id="ABFZ02000019">
    <property type="protein sequence ID" value="EDS15357.1"/>
    <property type="molecule type" value="Genomic_DNA"/>
</dbReference>
<gene>
    <name evidence="3" type="ORF">BACSTE_01858</name>
</gene>
<dbReference type="InterPro" id="IPR013815">
    <property type="entry name" value="ATP_grasp_subdomain_1"/>
</dbReference>
<dbReference type="Proteomes" id="UP000004713">
    <property type="component" value="Unassembled WGS sequence"/>
</dbReference>
<evidence type="ECO:0000259" key="2">
    <source>
        <dbReference type="PROSITE" id="PS50975"/>
    </source>
</evidence>
<dbReference type="HOGENOM" id="CLU_404235_0_0_10"/>
<feature type="domain" description="ATP-grasp" evidence="2">
    <location>
        <begin position="122"/>
        <end position="308"/>
    </location>
</feature>
<dbReference type="SUPFAM" id="SSF56059">
    <property type="entry name" value="Glutathione synthetase ATP-binding domain-like"/>
    <property type="match status" value="1"/>
</dbReference>
<accession>B0NR58</accession>
<dbReference type="Gene3D" id="3.30.1490.20">
    <property type="entry name" value="ATP-grasp fold, A domain"/>
    <property type="match status" value="1"/>
</dbReference>
<name>B0NR58_BACSE</name>
<dbReference type="Gene3D" id="3.30.470.20">
    <property type="entry name" value="ATP-grasp fold, B domain"/>
    <property type="match status" value="1"/>
</dbReference>
<dbReference type="GO" id="GO:0005524">
    <property type="term" value="F:ATP binding"/>
    <property type="evidence" value="ECO:0007669"/>
    <property type="project" value="UniProtKB-UniRule"/>
</dbReference>
<evidence type="ECO:0000313" key="4">
    <source>
        <dbReference type="Proteomes" id="UP000004713"/>
    </source>
</evidence>
<dbReference type="GeneID" id="31798954"/>
<dbReference type="InterPro" id="IPR056442">
    <property type="entry name" value="GINT1_N"/>
</dbReference>
<reference evidence="3 4" key="1">
    <citation type="submission" date="2007-11" db="EMBL/GenBank/DDBJ databases">
        <title>Draft genome sequence of Bacteroides stercoris(ATCC 43183).</title>
        <authorList>
            <person name="Sudarsanam P."/>
            <person name="Ley R."/>
            <person name="Guruge J."/>
            <person name="Turnbaugh P.J."/>
            <person name="Mahowald M."/>
            <person name="Liep D."/>
            <person name="Gordon J."/>
        </authorList>
    </citation>
    <scope>NUCLEOTIDE SEQUENCE [LARGE SCALE GENOMIC DNA]</scope>
    <source>
        <strain evidence="3 4">ATCC 43183</strain>
    </source>
</reference>
<dbReference type="GO" id="GO:0046872">
    <property type="term" value="F:metal ion binding"/>
    <property type="evidence" value="ECO:0007669"/>
    <property type="project" value="InterPro"/>
</dbReference>
<comment type="caution">
    <text evidence="3">The sequence shown here is derived from an EMBL/GenBank/DDBJ whole genome shotgun (WGS) entry which is preliminary data.</text>
</comment>
<dbReference type="PROSITE" id="PS50975">
    <property type="entry name" value="ATP_GRASP"/>
    <property type="match status" value="1"/>
</dbReference>
<dbReference type="AlphaFoldDB" id="B0NR58"/>
<dbReference type="eggNOG" id="COG3919">
    <property type="taxonomic scope" value="Bacteria"/>
</dbReference>
<organism evidence="3 4">
    <name type="scientific">Bacteroides stercoris ATCC 43183</name>
    <dbReference type="NCBI Taxonomy" id="449673"/>
    <lineage>
        <taxon>Bacteria</taxon>
        <taxon>Pseudomonadati</taxon>
        <taxon>Bacteroidota</taxon>
        <taxon>Bacteroidia</taxon>
        <taxon>Bacteroidales</taxon>
        <taxon>Bacteroidaceae</taxon>
        <taxon>Bacteroides</taxon>
    </lineage>
</organism>
<keyword evidence="1" id="KW-0547">Nucleotide-binding</keyword>
<dbReference type="Pfam" id="PF24793">
    <property type="entry name" value="GINT1_N"/>
    <property type="match status" value="1"/>
</dbReference>
<keyword evidence="1" id="KW-0067">ATP-binding</keyword>
<evidence type="ECO:0000256" key="1">
    <source>
        <dbReference type="PROSITE-ProRule" id="PRU00409"/>
    </source>
</evidence>
<sequence>MEIIPNKIIVFGGNHHNTLGVIRSLGEAGITPILILHGTNHSFVAQSKYISQTYYVSNEEEGVKLLIEKYTKENSKPIIICCSDGASSCIDKNYNNLSPHFIFPNAEEEGRITLLMDKEKMRLLAEKYNLKTPQTWIISKRNPIPNNLHYPCIIKPLLSIEGSKTDIHICYNSSDLNQIIKVVHAPIIQVQEYIDKDYEFQFIGCRIKNKNEEHIIIPGVSQIIRSSSVSNTGFLKFRPINSQENIEIAKVKEFIRATKYIGLFSVEFIKSKHGCNYFMEINFRNDGNAYALTGAGYNLPYIWCKGMTDNSIEEGKYVAKKEILVIPELIDFFQSVLTHKISFIHWIKDVIKSHTYLLYNKKDSEPFYDELKYYMQRALNKVKRNSLDVSWNIGFVDINQDFLDKSTWDIHWMKHNYKNRWFADPFILKVTNDDIIVLVEEFYDPIHRGRISKLTIDKQTYELKKIDVILELNSHLSFPAIFRKDDKIYIYPENSAEGHLVIYEFDEKDNNFKPHKILHDEPLTDASLETCFNSFHLFTTKLPVQNGNQLFIYQSEKWDGEYHPIQTMEFPSNTGRNAGSLFRLNGKIIRPAQDCNGAYGKGLVFYEISYTEGTFEMKELKRMYPQHTIYDQGMHTFNVYDNLAVIDGRKFRKPFISKSLLAINKFIKKSNEKNSYRFQY</sequence>
<proteinExistence type="predicted"/>
<dbReference type="eggNOG" id="COG0223">
    <property type="taxonomic scope" value="Bacteria"/>
</dbReference>
<dbReference type="InterPro" id="IPR011761">
    <property type="entry name" value="ATP-grasp"/>
</dbReference>
<reference evidence="3 4" key="2">
    <citation type="submission" date="2007-11" db="EMBL/GenBank/DDBJ databases">
        <authorList>
            <person name="Fulton L."/>
            <person name="Clifton S."/>
            <person name="Fulton B."/>
            <person name="Xu J."/>
            <person name="Minx P."/>
            <person name="Pepin K.H."/>
            <person name="Johnson M."/>
            <person name="Thiruvilangam P."/>
            <person name="Bhonagiri V."/>
            <person name="Nash W.E."/>
            <person name="Mardis E.R."/>
            <person name="Wilson R.K."/>
        </authorList>
    </citation>
    <scope>NUCLEOTIDE SEQUENCE [LARGE SCALE GENOMIC DNA]</scope>
    <source>
        <strain evidence="3 4">ATCC 43183</strain>
    </source>
</reference>